<dbReference type="OrthoDB" id="9905385at2759"/>
<comment type="caution">
    <text evidence="4">The sequence shown here is derived from an EMBL/GenBank/DDBJ whole genome shotgun (WGS) entry which is preliminary data.</text>
</comment>
<dbReference type="GO" id="GO:0007173">
    <property type="term" value="P:epidermal growth factor receptor signaling pathway"/>
    <property type="evidence" value="ECO:0007669"/>
    <property type="project" value="TreeGrafter"/>
</dbReference>
<feature type="compositionally biased region" description="Basic and acidic residues" evidence="2">
    <location>
        <begin position="101"/>
        <end position="120"/>
    </location>
</feature>
<reference evidence="4" key="1">
    <citation type="submission" date="2022-07" db="EMBL/GenBank/DDBJ databases">
        <title>Chromosome-level genome of Muraenolepis orangiensis.</title>
        <authorList>
            <person name="Kim J."/>
        </authorList>
    </citation>
    <scope>NUCLEOTIDE SEQUENCE</scope>
    <source>
        <strain evidence="4">KU_S4_2022</strain>
        <tissue evidence="4">Muscle</tissue>
    </source>
</reference>
<feature type="compositionally biased region" description="Polar residues" evidence="2">
    <location>
        <begin position="164"/>
        <end position="176"/>
    </location>
</feature>
<evidence type="ECO:0000259" key="3">
    <source>
        <dbReference type="Pfam" id="PF07894"/>
    </source>
</evidence>
<dbReference type="InterPro" id="IPR050944">
    <property type="entry name" value="FAM83"/>
</dbReference>
<dbReference type="SUPFAM" id="SSF56024">
    <property type="entry name" value="Phospholipase D/nuclease"/>
    <property type="match status" value="1"/>
</dbReference>
<dbReference type="GO" id="GO:0019901">
    <property type="term" value="F:protein kinase binding"/>
    <property type="evidence" value="ECO:0007669"/>
    <property type="project" value="TreeGrafter"/>
</dbReference>
<feature type="region of interest" description="Disordered" evidence="2">
    <location>
        <begin position="101"/>
        <end position="176"/>
    </location>
</feature>
<dbReference type="PANTHER" id="PTHR16181:SF29">
    <property type="entry name" value="PROTEIN FAM83A-RELATED"/>
    <property type="match status" value="1"/>
</dbReference>
<dbReference type="PANTHER" id="PTHR16181">
    <property type="entry name" value="PROTEIN FAM83A-RELATED"/>
    <property type="match status" value="1"/>
</dbReference>
<comment type="similarity">
    <text evidence="1">Belongs to the FAM83 family.</text>
</comment>
<evidence type="ECO:0000313" key="4">
    <source>
        <dbReference type="EMBL" id="KAJ3597684.1"/>
    </source>
</evidence>
<feature type="compositionally biased region" description="Polar residues" evidence="2">
    <location>
        <begin position="547"/>
        <end position="564"/>
    </location>
</feature>
<sequence>MDPHGLSALSHMRAKPVGKVRRRVRELRTTTTTYYGGGGGGLPTLDLSHSESQRLAVDALLGQRGVPGYRELLAAEGEVDFLSEREKSYILTHKQDGHVWRESDTVDGADEHGGSRRDEGALSVSHISASGESPEDSQTLEDSPLLGSQDGSSPRAWSRLEGTCRTSPESKCSSSPTTGRALVIVVNMFSDVELLCDILEASTKRNVSVCLLLDSLNVQPFLDMCLELNVHGKHFPKLSVRSVAGHRYCTKTGEKLSGQITETFLISDWTQVLTGSYSFSWLSWQVDRNIIVLLTGRRVTSFHQEFRRLYLSSQPLPPLFHSAALTSTPSASHVTQHSASDPVIESMLERRRVAGDGTKGRNRSSETDADMEPMHLALSKLEVERDRAETYVINLAQYQAQTEAELPAQRNREIPRHLGLPDVNGERQKRALANSQPTDFTGLTFSRTYTHVNPHVGGKPTVVGGVLYQDLNRNSRTAMECGFANLDTLRRGQRHVSKAKPRLDVDSQPLCRPLLPHAHPQRNPRGLFISPHSQRHWLDPQNDLRRTQSCPTRSQLESGFSATGTKAAPQGPQNYNSLQLPASQRLHWMSQVAPRRPPQGANGTGGHELGQRDAKTGALSGGRTMLARPPVLHRGATLNARLKVNESRGFRGQRDF</sequence>
<name>A0A9Q0IGE3_9TELE</name>
<feature type="domain" description="Scaffolding anchor of CK1" evidence="3">
    <location>
        <begin position="45"/>
        <end position="315"/>
    </location>
</feature>
<gene>
    <name evidence="4" type="ORF">NHX12_001201</name>
</gene>
<dbReference type="InterPro" id="IPR012461">
    <property type="entry name" value="SACK1"/>
</dbReference>
<dbReference type="Gene3D" id="3.30.870.10">
    <property type="entry name" value="Endonuclease Chain A"/>
    <property type="match status" value="1"/>
</dbReference>
<dbReference type="EMBL" id="JANIIK010000109">
    <property type="protein sequence ID" value="KAJ3597684.1"/>
    <property type="molecule type" value="Genomic_DNA"/>
</dbReference>
<protein>
    <recommendedName>
        <fullName evidence="3">Scaffolding anchor of CK1 domain-containing protein</fullName>
    </recommendedName>
</protein>
<dbReference type="Pfam" id="PF07894">
    <property type="entry name" value="SACK1"/>
    <property type="match status" value="1"/>
</dbReference>
<evidence type="ECO:0000313" key="5">
    <source>
        <dbReference type="Proteomes" id="UP001148018"/>
    </source>
</evidence>
<evidence type="ECO:0000256" key="1">
    <source>
        <dbReference type="ARBA" id="ARBA00006937"/>
    </source>
</evidence>
<dbReference type="Proteomes" id="UP001148018">
    <property type="component" value="Unassembled WGS sequence"/>
</dbReference>
<feature type="region of interest" description="Disordered" evidence="2">
    <location>
        <begin position="593"/>
        <end position="613"/>
    </location>
</feature>
<dbReference type="AlphaFoldDB" id="A0A9Q0IGE3"/>
<evidence type="ECO:0000256" key="2">
    <source>
        <dbReference type="SAM" id="MobiDB-lite"/>
    </source>
</evidence>
<proteinExistence type="inferred from homology"/>
<feature type="region of interest" description="Disordered" evidence="2">
    <location>
        <begin position="544"/>
        <end position="577"/>
    </location>
</feature>
<accession>A0A9Q0IGE3</accession>
<organism evidence="4 5">
    <name type="scientific">Muraenolepis orangiensis</name>
    <name type="common">Patagonian moray cod</name>
    <dbReference type="NCBI Taxonomy" id="630683"/>
    <lineage>
        <taxon>Eukaryota</taxon>
        <taxon>Metazoa</taxon>
        <taxon>Chordata</taxon>
        <taxon>Craniata</taxon>
        <taxon>Vertebrata</taxon>
        <taxon>Euteleostomi</taxon>
        <taxon>Actinopterygii</taxon>
        <taxon>Neopterygii</taxon>
        <taxon>Teleostei</taxon>
        <taxon>Neoteleostei</taxon>
        <taxon>Acanthomorphata</taxon>
        <taxon>Zeiogadaria</taxon>
        <taxon>Gadariae</taxon>
        <taxon>Gadiformes</taxon>
        <taxon>Muraenolepidoidei</taxon>
        <taxon>Muraenolepididae</taxon>
        <taxon>Muraenolepis</taxon>
    </lineage>
</organism>
<keyword evidence="5" id="KW-1185">Reference proteome</keyword>